<evidence type="ECO:0000313" key="2">
    <source>
        <dbReference type="EMBL" id="MEK9502329.1"/>
    </source>
</evidence>
<dbReference type="RefSeq" id="WP_405274331.1">
    <property type="nucleotide sequence ID" value="NZ_JBBHLI010000010.1"/>
</dbReference>
<dbReference type="EMBL" id="JBBHLI010000010">
    <property type="protein sequence ID" value="MEK9502329.1"/>
    <property type="molecule type" value="Genomic_DNA"/>
</dbReference>
<keyword evidence="1" id="KW-0732">Signal</keyword>
<organism evidence="2 3">
    <name type="scientific">Gaopeijia maritima</name>
    <dbReference type="NCBI Taxonomy" id="3119007"/>
    <lineage>
        <taxon>Bacteria</taxon>
        <taxon>Pseudomonadati</taxon>
        <taxon>Gemmatimonadota</taxon>
        <taxon>Longimicrobiia</taxon>
        <taxon>Gaopeijiales</taxon>
        <taxon>Gaopeijiaceae</taxon>
        <taxon>Gaopeijia</taxon>
    </lineage>
</organism>
<evidence type="ECO:0008006" key="4">
    <source>
        <dbReference type="Google" id="ProtNLM"/>
    </source>
</evidence>
<reference evidence="2 3" key="1">
    <citation type="submission" date="2024-02" db="EMBL/GenBank/DDBJ databases">
        <title>A novel Gemmatimonadota bacterium.</title>
        <authorList>
            <person name="Du Z.-J."/>
            <person name="Ye Y.-Q."/>
        </authorList>
    </citation>
    <scope>NUCLEOTIDE SEQUENCE [LARGE SCALE GENOMIC DNA]</scope>
    <source>
        <strain evidence="2 3">DH-20</strain>
    </source>
</reference>
<name>A0ABU9ECA8_9BACT</name>
<evidence type="ECO:0000256" key="1">
    <source>
        <dbReference type="SAM" id="SignalP"/>
    </source>
</evidence>
<comment type="caution">
    <text evidence="2">The sequence shown here is derived from an EMBL/GenBank/DDBJ whole genome shotgun (WGS) entry which is preliminary data.</text>
</comment>
<sequence length="283" mass="30336">MAVDRRVSLAVIAGAALAVSAPALQAQDWQTLAVSRRVADEARIEATVTHAAGTLKLEPADGSLLYSMDLRYDADVFEPVVDYASGSLELGVEGNGRDIRIKGDRGAADMEVSLSPRVPLALELEFGAGRAEVELGGLRLTELEIRTGASETRIDVSRPNPVRLAHAEFAAGAAQFEAWGLANLNADRISVDAGVGEVLLDLSGEWRGDLGIEVDMGLGALELRVPRGVGVKLVKESFLTDLDAPGLEREGDAWYSADWRRAERHLTVDVQAAFGSIEIHWID</sequence>
<feature type="signal peptide" evidence="1">
    <location>
        <begin position="1"/>
        <end position="26"/>
    </location>
</feature>
<protein>
    <recommendedName>
        <fullName evidence="4">DUF2154 domain-containing protein</fullName>
    </recommendedName>
</protein>
<keyword evidence="3" id="KW-1185">Reference proteome</keyword>
<gene>
    <name evidence="2" type="ORF">WI372_15150</name>
</gene>
<feature type="chain" id="PRO_5045649097" description="DUF2154 domain-containing protein" evidence="1">
    <location>
        <begin position="27"/>
        <end position="283"/>
    </location>
</feature>
<proteinExistence type="predicted"/>
<evidence type="ECO:0000313" key="3">
    <source>
        <dbReference type="Proteomes" id="UP001484239"/>
    </source>
</evidence>
<accession>A0ABU9ECA8</accession>
<dbReference type="Proteomes" id="UP001484239">
    <property type="component" value="Unassembled WGS sequence"/>
</dbReference>